<dbReference type="AlphaFoldDB" id="A0A3L9DSP8"/>
<sequence>MTKIKRIKLDRIEYSSYGVEHWCRVYIKYRGQFYKLWQLVLADEELDNYQLSCELLKRSKEIEAHVRSVSETRNFSILN</sequence>
<keyword evidence="2" id="KW-1185">Reference proteome</keyword>
<gene>
    <name evidence="1" type="ORF">EAF07_05855</name>
</gene>
<reference evidence="1 2" key="1">
    <citation type="submission" date="2018-10" db="EMBL/GenBank/DDBJ databases">
        <title>Streptococcus hillyeri sp. nov., isolated from equine tracheal sample.</title>
        <authorList>
            <person name="Macfadyen A.C."/>
            <person name="Waller A."/>
            <person name="Paterson G.K."/>
        </authorList>
    </citation>
    <scope>NUCLEOTIDE SEQUENCE [LARGE SCALE GENOMIC DNA]</scope>
    <source>
        <strain evidence="1 2">28462</strain>
    </source>
</reference>
<dbReference type="EMBL" id="RCVM01000010">
    <property type="protein sequence ID" value="RLY03063.1"/>
    <property type="molecule type" value="Genomic_DNA"/>
</dbReference>
<evidence type="ECO:0000313" key="1">
    <source>
        <dbReference type="EMBL" id="RLY03063.1"/>
    </source>
</evidence>
<evidence type="ECO:0000313" key="2">
    <source>
        <dbReference type="Proteomes" id="UP000279194"/>
    </source>
</evidence>
<name>A0A3L9DSP8_9STRE</name>
<protein>
    <submittedName>
        <fullName evidence="1">Uncharacterized protein</fullName>
    </submittedName>
</protein>
<dbReference type="Proteomes" id="UP000279194">
    <property type="component" value="Unassembled WGS sequence"/>
</dbReference>
<organism evidence="1 2">
    <name type="scientific">Streptococcus hillyeri</name>
    <dbReference type="NCBI Taxonomy" id="2282420"/>
    <lineage>
        <taxon>Bacteria</taxon>
        <taxon>Bacillati</taxon>
        <taxon>Bacillota</taxon>
        <taxon>Bacilli</taxon>
        <taxon>Lactobacillales</taxon>
        <taxon>Streptococcaceae</taxon>
        <taxon>Streptococcus</taxon>
    </lineage>
</organism>
<accession>A0A3L9DSP8</accession>
<dbReference type="RefSeq" id="WP_121835593.1">
    <property type="nucleotide sequence ID" value="NZ_RCVM01000010.1"/>
</dbReference>
<proteinExistence type="predicted"/>
<dbReference type="OrthoDB" id="9878663at2"/>
<comment type="caution">
    <text evidence="1">The sequence shown here is derived from an EMBL/GenBank/DDBJ whole genome shotgun (WGS) entry which is preliminary data.</text>
</comment>